<keyword evidence="3" id="KW-1185">Reference proteome</keyword>
<name>A0ABD1FBA7_HYPHA</name>
<dbReference type="Pfam" id="PF12259">
    <property type="entry name" value="Baculo_F"/>
    <property type="match status" value="1"/>
</dbReference>
<keyword evidence="1" id="KW-1133">Transmembrane helix</keyword>
<gene>
    <name evidence="2" type="ORF">ABEB36_000296</name>
</gene>
<organism evidence="2 3">
    <name type="scientific">Hypothenemus hampei</name>
    <name type="common">Coffee berry borer</name>
    <dbReference type="NCBI Taxonomy" id="57062"/>
    <lineage>
        <taxon>Eukaryota</taxon>
        <taxon>Metazoa</taxon>
        <taxon>Ecdysozoa</taxon>
        <taxon>Arthropoda</taxon>
        <taxon>Hexapoda</taxon>
        <taxon>Insecta</taxon>
        <taxon>Pterygota</taxon>
        <taxon>Neoptera</taxon>
        <taxon>Endopterygota</taxon>
        <taxon>Coleoptera</taxon>
        <taxon>Polyphaga</taxon>
        <taxon>Cucujiformia</taxon>
        <taxon>Curculionidae</taxon>
        <taxon>Scolytinae</taxon>
        <taxon>Hypothenemus</taxon>
    </lineage>
</organism>
<keyword evidence="1" id="KW-0812">Transmembrane</keyword>
<evidence type="ECO:0000313" key="2">
    <source>
        <dbReference type="EMBL" id="KAL1516377.1"/>
    </source>
</evidence>
<sequence>MNIIYFLALPIDLEEDFLLYHMLPIPTKFGSEYRTIIPKTAYLLKSDSNKIKPLSDICTGTKVFQCPSHLLTSVSLPCEEDILLKGTSSNCDYTKVHIAESYYEIIPEINQYLLIFPKEKSISTQCEGETNSRQLKGIFFLKEDQCHVTIENQDISNSDKTYGSATVIFHENLRIHKNQSSNVTINLNDYKPKNISLSHVKRLIPEKTQEYKEDYKFHLPSVWTIILYVSVIIVVLIKYRKFKRTQKNEGTDRHHMKDEGTVETEMKLPGDASF</sequence>
<dbReference type="EMBL" id="JBDJPC010000001">
    <property type="protein sequence ID" value="KAL1516377.1"/>
    <property type="molecule type" value="Genomic_DNA"/>
</dbReference>
<reference evidence="2 3" key="1">
    <citation type="submission" date="2024-05" db="EMBL/GenBank/DDBJ databases">
        <title>Genetic variation in Jamaican populations of the coffee berry borer (Hypothenemus hampei).</title>
        <authorList>
            <person name="Errbii M."/>
            <person name="Myrie A."/>
        </authorList>
    </citation>
    <scope>NUCLEOTIDE SEQUENCE [LARGE SCALE GENOMIC DNA]</scope>
    <source>
        <strain evidence="2">JA-Hopewell-2020-01-JO</strain>
        <tissue evidence="2">Whole body</tissue>
    </source>
</reference>
<accession>A0ABD1FBA7</accession>
<comment type="caution">
    <text evidence="2">The sequence shown here is derived from an EMBL/GenBank/DDBJ whole genome shotgun (WGS) entry which is preliminary data.</text>
</comment>
<proteinExistence type="predicted"/>
<evidence type="ECO:0000313" key="3">
    <source>
        <dbReference type="Proteomes" id="UP001566132"/>
    </source>
</evidence>
<keyword evidence="1" id="KW-0472">Membrane</keyword>
<feature type="transmembrane region" description="Helical" evidence="1">
    <location>
        <begin position="217"/>
        <end position="237"/>
    </location>
</feature>
<dbReference type="Proteomes" id="UP001566132">
    <property type="component" value="Unassembled WGS sequence"/>
</dbReference>
<dbReference type="AlphaFoldDB" id="A0ABD1FBA7"/>
<evidence type="ECO:0000256" key="1">
    <source>
        <dbReference type="SAM" id="Phobius"/>
    </source>
</evidence>
<dbReference type="InterPro" id="IPR022048">
    <property type="entry name" value="Envelope_fusion-like"/>
</dbReference>
<protein>
    <submittedName>
        <fullName evidence="2">Uncharacterized protein</fullName>
    </submittedName>
</protein>